<dbReference type="NCBIfam" id="NF002315">
    <property type="entry name" value="PRK01237.1"/>
    <property type="match status" value="1"/>
</dbReference>
<name>A0A9D1UX25_9LACO</name>
<evidence type="ECO:0000256" key="6">
    <source>
        <dbReference type="ARBA" id="ARBA00048574"/>
    </source>
</evidence>
<keyword evidence="2 7" id="KW-0808">Transferase</keyword>
<dbReference type="PANTHER" id="PTHR30201">
    <property type="entry name" value="TRIPHOSPHORIBOSYL-DEPHOSPHO-COA SYNTHASE"/>
    <property type="match status" value="1"/>
</dbReference>
<keyword evidence="7" id="KW-0328">Glycosyltransferase</keyword>
<comment type="caution">
    <text evidence="7">The sequence shown here is derived from an EMBL/GenBank/DDBJ whole genome shotgun (WGS) entry which is preliminary data.</text>
</comment>
<dbReference type="NCBIfam" id="TIGR03125">
    <property type="entry name" value="citrate_citG"/>
    <property type="match status" value="1"/>
</dbReference>
<reference evidence="7" key="2">
    <citation type="submission" date="2021-04" db="EMBL/GenBank/DDBJ databases">
        <authorList>
            <person name="Gilroy R."/>
        </authorList>
    </citation>
    <scope>NUCLEOTIDE SEQUENCE</scope>
    <source>
        <strain evidence="7">6627</strain>
    </source>
</reference>
<dbReference type="PANTHER" id="PTHR30201:SF2">
    <property type="entry name" value="2-(5''-TRIPHOSPHORIBOSYL)-3'-DEPHOSPHOCOENZYME-A SYNTHASE"/>
    <property type="match status" value="1"/>
</dbReference>
<keyword evidence="4" id="KW-0547">Nucleotide-binding</keyword>
<protein>
    <submittedName>
        <fullName evidence="7">Triphosphoribosyl-dephospho-CoA synthase</fullName>
        <ecNumber evidence="7">2.4.2.52</ecNumber>
    </submittedName>
</protein>
<evidence type="ECO:0000256" key="4">
    <source>
        <dbReference type="ARBA" id="ARBA00022741"/>
    </source>
</evidence>
<gene>
    <name evidence="7" type="ORF">H9861_04440</name>
</gene>
<comment type="catalytic activity">
    <reaction evidence="6">
        <text>apo-[citrate lyase ACP] + 2'-(5''-triphospho-alpha-D-ribosyl)-3'-dephospho-CoA = holo-[citrate lyase ACP] + diphosphate</text>
        <dbReference type="Rhea" id="RHEA:16333"/>
        <dbReference type="Rhea" id="RHEA-COMP:10157"/>
        <dbReference type="Rhea" id="RHEA-COMP:10158"/>
        <dbReference type="ChEBI" id="CHEBI:29999"/>
        <dbReference type="ChEBI" id="CHEBI:33019"/>
        <dbReference type="ChEBI" id="CHEBI:61378"/>
        <dbReference type="ChEBI" id="CHEBI:82683"/>
        <dbReference type="EC" id="2.7.7.61"/>
    </reaction>
</comment>
<dbReference type="EMBL" id="DXFP01000036">
    <property type="protein sequence ID" value="HIX01984.1"/>
    <property type="molecule type" value="Genomic_DNA"/>
</dbReference>
<dbReference type="InterPro" id="IPR005551">
    <property type="entry name" value="CitX"/>
</dbReference>
<accession>A0A9D1UX25</accession>
<evidence type="ECO:0000313" key="7">
    <source>
        <dbReference type="EMBL" id="HIX01984.1"/>
    </source>
</evidence>
<dbReference type="Pfam" id="PF03802">
    <property type="entry name" value="CitX"/>
    <property type="match status" value="1"/>
</dbReference>
<dbReference type="InterPro" id="IPR017551">
    <property type="entry name" value="TriPribosyl-deP-CoA_syn_CitG"/>
</dbReference>
<dbReference type="Proteomes" id="UP000823963">
    <property type="component" value="Unassembled WGS sequence"/>
</dbReference>
<organism evidence="7 8">
    <name type="scientific">Candidatus Ligilactobacillus excrementigallinarum</name>
    <dbReference type="NCBI Taxonomy" id="2838641"/>
    <lineage>
        <taxon>Bacteria</taxon>
        <taxon>Bacillati</taxon>
        <taxon>Bacillota</taxon>
        <taxon>Bacilli</taxon>
        <taxon>Lactobacillales</taxon>
        <taxon>Lactobacillaceae</taxon>
        <taxon>Ligilactobacillus</taxon>
    </lineage>
</organism>
<proteinExistence type="predicted"/>
<evidence type="ECO:0000256" key="5">
    <source>
        <dbReference type="ARBA" id="ARBA00022840"/>
    </source>
</evidence>
<reference evidence="7" key="1">
    <citation type="journal article" date="2021" name="PeerJ">
        <title>Extensive microbial diversity within the chicken gut microbiome revealed by metagenomics and culture.</title>
        <authorList>
            <person name="Gilroy R."/>
            <person name="Ravi A."/>
            <person name="Getino M."/>
            <person name="Pursley I."/>
            <person name="Horton D.L."/>
            <person name="Alikhan N.F."/>
            <person name="Baker D."/>
            <person name="Gharbi K."/>
            <person name="Hall N."/>
            <person name="Watson M."/>
            <person name="Adriaenssens E.M."/>
            <person name="Foster-Nyarko E."/>
            <person name="Jarju S."/>
            <person name="Secka A."/>
            <person name="Antonio M."/>
            <person name="Oren A."/>
            <person name="Chaudhuri R.R."/>
            <person name="La Ragione R."/>
            <person name="Hildebrand F."/>
            <person name="Pallen M.J."/>
        </authorList>
    </citation>
    <scope>NUCLEOTIDE SEQUENCE</scope>
    <source>
        <strain evidence="7">6627</strain>
    </source>
</reference>
<dbReference type="Pfam" id="PF01874">
    <property type="entry name" value="CitG"/>
    <property type="match status" value="1"/>
</dbReference>
<dbReference type="GO" id="GO:0050519">
    <property type="term" value="F:holo-citrate lyase synthase activity"/>
    <property type="evidence" value="ECO:0007669"/>
    <property type="project" value="UniProtKB-EC"/>
</dbReference>
<dbReference type="AlphaFoldDB" id="A0A9D1UX25"/>
<dbReference type="GO" id="GO:0005524">
    <property type="term" value="F:ATP binding"/>
    <property type="evidence" value="ECO:0007669"/>
    <property type="project" value="UniProtKB-KW"/>
</dbReference>
<evidence type="ECO:0000256" key="1">
    <source>
        <dbReference type="ARBA" id="ARBA00001210"/>
    </source>
</evidence>
<keyword evidence="5" id="KW-0067">ATP-binding</keyword>
<dbReference type="InterPro" id="IPR002736">
    <property type="entry name" value="CitG"/>
</dbReference>
<dbReference type="Gene3D" id="1.10.4200.10">
    <property type="entry name" value="Triphosphoribosyl-dephospho-CoA protein"/>
    <property type="match status" value="1"/>
</dbReference>
<dbReference type="NCBIfam" id="TIGR03124">
    <property type="entry name" value="citrate_citX"/>
    <property type="match status" value="1"/>
</dbReference>
<evidence type="ECO:0000313" key="8">
    <source>
        <dbReference type="Proteomes" id="UP000823963"/>
    </source>
</evidence>
<keyword evidence="3" id="KW-0548">Nucleotidyltransferase</keyword>
<dbReference type="EC" id="2.4.2.52" evidence="7"/>
<dbReference type="GO" id="GO:0046917">
    <property type="term" value="F:triphosphoribosyl-dephospho-CoA synthase activity"/>
    <property type="evidence" value="ECO:0007669"/>
    <property type="project" value="UniProtKB-EC"/>
</dbReference>
<evidence type="ECO:0000256" key="3">
    <source>
        <dbReference type="ARBA" id="ARBA00022695"/>
    </source>
</evidence>
<sequence length="473" mass="53423">MDIFKQGQAVDIPTVLKNRDYRVQVQQKLVGHHAHKTVVAAKLNLPGPIKNNAQIKQFFITELQQFEQQLMQQGILFEVATEWLNAVTGPERFYLIGEKQKFHVKQLTTAFEESTPARRLFDLDVLILKEQQVQSISRTELNLPVRKCLICNRNAKECGRARTHSLAELQRKVSQLIVETLVTTEKKQTAVQLAQLGLQAMLDEVTVWPKPGLVDPVEHAAHPDMDHFLFIKSALTLEPYLQKCAMAGLNYPGNDFPALFQELRTLGKRAEQAMLTATAGINTHKGAVFSLGIMTAAVGIALQHKQLTNDNLQRIVRQMLVNLMENDFTQMSTKLSAGQKQYLQYQLGGVRAEASQGYPTVFDYGLKTLRITANLPQNDQNIITLMQLARHADDSTLIKRAGNPAILKWKNQQIDRYFELGASVTDEGRRFLLTLQTEFAKRHLSLGGSADLLILTIFIDKAERTFKDGLYYK</sequence>
<evidence type="ECO:0000256" key="2">
    <source>
        <dbReference type="ARBA" id="ARBA00022679"/>
    </source>
</evidence>
<dbReference type="GO" id="GO:0016757">
    <property type="term" value="F:glycosyltransferase activity"/>
    <property type="evidence" value="ECO:0007669"/>
    <property type="project" value="UniProtKB-KW"/>
</dbReference>
<dbReference type="GO" id="GO:0051191">
    <property type="term" value="P:prosthetic group biosynthetic process"/>
    <property type="evidence" value="ECO:0007669"/>
    <property type="project" value="InterPro"/>
</dbReference>
<comment type="catalytic activity">
    <reaction evidence="1">
        <text>3'-dephospho-CoA + ATP = 2'-(5''-triphospho-alpha-D-ribosyl)-3'-dephospho-CoA + adenine</text>
        <dbReference type="Rhea" id="RHEA:15117"/>
        <dbReference type="ChEBI" id="CHEBI:16708"/>
        <dbReference type="ChEBI" id="CHEBI:30616"/>
        <dbReference type="ChEBI" id="CHEBI:57328"/>
        <dbReference type="ChEBI" id="CHEBI:61378"/>
        <dbReference type="EC" id="2.4.2.52"/>
    </reaction>
</comment>